<evidence type="ECO:0000313" key="4">
    <source>
        <dbReference type="Proteomes" id="UP000198757"/>
    </source>
</evidence>
<accession>A0A1G6SFD0</accession>
<dbReference type="InterPro" id="IPR008640">
    <property type="entry name" value="Adhesin_Head_dom"/>
</dbReference>
<gene>
    <name evidence="3" type="ORF">SAMN04487894_106209</name>
</gene>
<reference evidence="4" key="1">
    <citation type="submission" date="2016-10" db="EMBL/GenBank/DDBJ databases">
        <authorList>
            <person name="Varghese N."/>
            <person name="Submissions S."/>
        </authorList>
    </citation>
    <scope>NUCLEOTIDE SEQUENCE [LARGE SCALE GENOMIC DNA]</scope>
    <source>
        <strain evidence="4">DSM 25811 / CCM 8410 / LMG 26954 / E90</strain>
    </source>
</reference>
<dbReference type="Pfam" id="PF13884">
    <property type="entry name" value="Peptidase_S74"/>
    <property type="match status" value="1"/>
</dbReference>
<dbReference type="PROSITE" id="PS51688">
    <property type="entry name" value="ICA"/>
    <property type="match status" value="1"/>
</dbReference>
<dbReference type="CDD" id="cd12820">
    <property type="entry name" value="LbR_YadA-like"/>
    <property type="match status" value="1"/>
</dbReference>
<protein>
    <submittedName>
        <fullName evidence="3">Head domain of trimeric autotransporter adhesin</fullName>
    </submittedName>
</protein>
<keyword evidence="4" id="KW-1185">Reference proteome</keyword>
<dbReference type="Gene3D" id="2.60.40.4050">
    <property type="match status" value="1"/>
</dbReference>
<keyword evidence="1" id="KW-0175">Coiled coil</keyword>
<proteinExistence type="predicted"/>
<evidence type="ECO:0000259" key="2">
    <source>
        <dbReference type="PROSITE" id="PS51688"/>
    </source>
</evidence>
<feature type="coiled-coil region" evidence="1">
    <location>
        <begin position="412"/>
        <end position="449"/>
    </location>
</feature>
<name>A0A1G6SFD0_NIADE</name>
<dbReference type="AlphaFoldDB" id="A0A1G6SFD0"/>
<organism evidence="3 4">
    <name type="scientific">Niabella drilacis (strain DSM 25811 / CCM 8410 / CCUG 62505 / LMG 26954 / E90)</name>
    <dbReference type="NCBI Taxonomy" id="1285928"/>
    <lineage>
        <taxon>Bacteria</taxon>
        <taxon>Pseudomonadati</taxon>
        <taxon>Bacteroidota</taxon>
        <taxon>Chitinophagia</taxon>
        <taxon>Chitinophagales</taxon>
        <taxon>Chitinophagaceae</taxon>
        <taxon>Niabella</taxon>
    </lineage>
</organism>
<dbReference type="Gene3D" id="2.150.10.10">
    <property type="entry name" value="Serralysin-like metalloprotease, C-terminal"/>
    <property type="match status" value="1"/>
</dbReference>
<dbReference type="InterPro" id="IPR011049">
    <property type="entry name" value="Serralysin-like_metalloprot_C"/>
</dbReference>
<dbReference type="EMBL" id="FMZO01000006">
    <property type="protein sequence ID" value="SDD15592.1"/>
    <property type="molecule type" value="Genomic_DNA"/>
</dbReference>
<dbReference type="Pfam" id="PF05658">
    <property type="entry name" value="YadA_head"/>
    <property type="match status" value="3"/>
</dbReference>
<dbReference type="SUPFAM" id="SSF101967">
    <property type="entry name" value="Adhesin YadA, collagen-binding domain"/>
    <property type="match status" value="1"/>
</dbReference>
<dbReference type="GO" id="GO:0019867">
    <property type="term" value="C:outer membrane"/>
    <property type="evidence" value="ECO:0007669"/>
    <property type="project" value="InterPro"/>
</dbReference>
<dbReference type="Proteomes" id="UP000198757">
    <property type="component" value="Unassembled WGS sequence"/>
</dbReference>
<feature type="domain" description="Peptidase S74" evidence="2">
    <location>
        <begin position="333"/>
        <end position="433"/>
    </location>
</feature>
<evidence type="ECO:0000256" key="1">
    <source>
        <dbReference type="SAM" id="Coils"/>
    </source>
</evidence>
<dbReference type="STRING" id="1285928.SAMN04487894_106209"/>
<evidence type="ECO:0000313" key="3">
    <source>
        <dbReference type="EMBL" id="SDD15592.1"/>
    </source>
</evidence>
<sequence length="450" mass="47486">MIAFIRSTNHHLTISISLSMKQIFFVLLLMATALSMTALAQVPQQFAFQGVARNSNGQAVTNQKVSVRFTIHQGTETGGNVFQETHTPTTSATGIFNVAIGSKTAFPNTLNWSNNAAYYLQVEIDPTGGNTYTTISISQLLSVPYAIAASRLVATGSTVSSSTGSTMGTNTIASGLNATAMGWGSEASGTNAFAVGYASKAIQYNSVSMGEYAKATGIQAFAVGSYSEAAGDNSVAVGPNSKATGKGAMALGYNVIAGGDISTAMGNSVSTGSFQGSFIIGDWRPQYLTSNTAENQMIMRFGGGYRFYTGTSGNGSTIGVALAPNGNSWASISDSTKKENYKAADGAAFLLKIKDMKLGSWNYKGQDKQQYRHYGPMAQEFYSLFGNDGTGIIGNDTTIASADIDGVIMIALQALVKQTETMKSEVTQLKEANKKLRQRLTLLEVAKKEN</sequence>
<dbReference type="InterPro" id="IPR030392">
    <property type="entry name" value="S74_ICA"/>
</dbReference>